<dbReference type="PANTHER" id="PTHR43155">
    <property type="entry name" value="CYCLIC DI-GMP PHOSPHODIESTERASE PA4108-RELATED"/>
    <property type="match status" value="1"/>
</dbReference>
<gene>
    <name evidence="2" type="ORF">SAMN02745728_01020</name>
</gene>
<sequence>MRIKFFGTRGGNPLLNSNTVKYGGNTSCLQIETYNGQTLILDAGSGLQIIGNELVAKDKEIQANILLSHTHLSHIYGIPYFMPLYKQNSQVNIYSPFIEKHTTKEVVKTLLSPPLTPSKFEDLPAQINFIDFNPGQSFSIGDILIETTQTYHATICSAFRISADNWSFVYCTDHEGIVKGHTPTQEHIDICNNIAELMKGAEVAIVDASYDDDEYELFAGLGHSSYSMWIPIAVQAGIQHLYFIHHSTSKTDAELEQSLTNLRNKYSHLPITLHMASEGMGIIYPGKETSIKKHEHFLEHVNRFIQTLSGYKDVNTILDLILREARSFTNAESGAFYLFNKEQNCLQLSFSQNEKQHQNSKHTYSRIEIPLSANSVCGYAGLTKTIVNIPDVHYINQTTQFKYNSLQEDHSENKTISVLAVPFCNFSNELIAVLKLENKKVNNKIVAFTSDDELTIEVLGSQAVTAVDKAHTNRDLVVRMLSMAALHDPVETGYHIQRVGAYSAEIFVAWAKKMGMDYDRVFQIKDQIYNAAMLHDIGKIGISDIILKKQAKLSTSEFKEMEKHCYLGSCLFNNSQVGVDEMAKQIALHHHQKWNGEGYTGHTDIPLLAGEDIPIPARIVAIADTLDALCTERFGKKAYPLNKAIEEIKKDSGIRFDPSIVSVLDEVKDILLSIQLKFDDKLQNEMHPQANLT</sequence>
<evidence type="ECO:0000313" key="2">
    <source>
        <dbReference type="EMBL" id="SHN59507.1"/>
    </source>
</evidence>
<dbReference type="CDD" id="cd00077">
    <property type="entry name" value="HDc"/>
    <property type="match status" value="1"/>
</dbReference>
<dbReference type="Gene3D" id="3.60.15.10">
    <property type="entry name" value="Ribonuclease Z/Hydroxyacylglutathione hydrolase-like"/>
    <property type="match status" value="1"/>
</dbReference>
<dbReference type="Gene3D" id="3.30.450.40">
    <property type="match status" value="1"/>
</dbReference>
<feature type="domain" description="HD-GYP" evidence="1">
    <location>
        <begin position="470"/>
        <end position="680"/>
    </location>
</feature>
<dbReference type="InterPro" id="IPR036866">
    <property type="entry name" value="RibonucZ/Hydroxyglut_hydro"/>
</dbReference>
<dbReference type="AlphaFoldDB" id="A0A1M7SM05"/>
<evidence type="ECO:0000313" key="3">
    <source>
        <dbReference type="Proteomes" id="UP000186469"/>
    </source>
</evidence>
<dbReference type="CDD" id="cd07715">
    <property type="entry name" value="TaR3-like_MBL-fold"/>
    <property type="match status" value="1"/>
</dbReference>
<dbReference type="RefSeq" id="WP_072696716.1">
    <property type="nucleotide sequence ID" value="NZ_FRDI01000004.1"/>
</dbReference>
<dbReference type="PROSITE" id="PS51832">
    <property type="entry name" value="HD_GYP"/>
    <property type="match status" value="1"/>
</dbReference>
<dbReference type="Pfam" id="PF13487">
    <property type="entry name" value="HD_5"/>
    <property type="match status" value="1"/>
</dbReference>
<dbReference type="EMBL" id="FRDI01000004">
    <property type="protein sequence ID" value="SHN59507.1"/>
    <property type="molecule type" value="Genomic_DNA"/>
</dbReference>
<dbReference type="InterPro" id="IPR003018">
    <property type="entry name" value="GAF"/>
</dbReference>
<dbReference type="InterPro" id="IPR001279">
    <property type="entry name" value="Metallo-B-lactamas"/>
</dbReference>
<dbReference type="Pfam" id="PF12706">
    <property type="entry name" value="Lactamase_B_2"/>
    <property type="match status" value="1"/>
</dbReference>
<dbReference type="Pfam" id="PF01590">
    <property type="entry name" value="GAF"/>
    <property type="match status" value="1"/>
</dbReference>
<dbReference type="PANTHER" id="PTHR43155:SF2">
    <property type="entry name" value="CYCLIC DI-GMP PHOSPHODIESTERASE PA4108"/>
    <property type="match status" value="1"/>
</dbReference>
<evidence type="ECO:0000259" key="1">
    <source>
        <dbReference type="PROSITE" id="PS51832"/>
    </source>
</evidence>
<dbReference type="SUPFAM" id="SSF55781">
    <property type="entry name" value="GAF domain-like"/>
    <property type="match status" value="1"/>
</dbReference>
<dbReference type="STRING" id="1121455.SAMN02745728_01020"/>
<dbReference type="SMART" id="SM00065">
    <property type="entry name" value="GAF"/>
    <property type="match status" value="1"/>
</dbReference>
<dbReference type="SMART" id="SM00471">
    <property type="entry name" value="HDc"/>
    <property type="match status" value="1"/>
</dbReference>
<dbReference type="Proteomes" id="UP000186469">
    <property type="component" value="Unassembled WGS sequence"/>
</dbReference>
<protein>
    <submittedName>
        <fullName evidence="2">GAF domain-containing protein</fullName>
    </submittedName>
</protein>
<dbReference type="InterPro" id="IPR029016">
    <property type="entry name" value="GAF-like_dom_sf"/>
</dbReference>
<organism evidence="2 3">
    <name type="scientific">Desulfovibrio litoralis DSM 11393</name>
    <dbReference type="NCBI Taxonomy" id="1121455"/>
    <lineage>
        <taxon>Bacteria</taxon>
        <taxon>Pseudomonadati</taxon>
        <taxon>Thermodesulfobacteriota</taxon>
        <taxon>Desulfovibrionia</taxon>
        <taxon>Desulfovibrionales</taxon>
        <taxon>Desulfovibrionaceae</taxon>
        <taxon>Desulfovibrio</taxon>
    </lineage>
</organism>
<dbReference type="InterPro" id="IPR037522">
    <property type="entry name" value="HD_GYP_dom"/>
</dbReference>
<accession>A0A1M7SM05</accession>
<reference evidence="2 3" key="1">
    <citation type="submission" date="2016-12" db="EMBL/GenBank/DDBJ databases">
        <authorList>
            <person name="Song W.-J."/>
            <person name="Kurnit D.M."/>
        </authorList>
    </citation>
    <scope>NUCLEOTIDE SEQUENCE [LARGE SCALE GENOMIC DNA]</scope>
    <source>
        <strain evidence="2 3">DSM 11393</strain>
    </source>
</reference>
<dbReference type="InterPro" id="IPR003607">
    <property type="entry name" value="HD/PDEase_dom"/>
</dbReference>
<keyword evidence="3" id="KW-1185">Reference proteome</keyword>
<dbReference type="SUPFAM" id="SSF109604">
    <property type="entry name" value="HD-domain/PDEase-like"/>
    <property type="match status" value="1"/>
</dbReference>
<dbReference type="Gene3D" id="1.10.3210.10">
    <property type="entry name" value="Hypothetical protein af1432"/>
    <property type="match status" value="1"/>
</dbReference>
<name>A0A1M7SM05_9BACT</name>
<proteinExistence type="predicted"/>
<dbReference type="SUPFAM" id="SSF56281">
    <property type="entry name" value="Metallo-hydrolase/oxidoreductase"/>
    <property type="match status" value="1"/>
</dbReference>